<feature type="domain" description="AB hydrolase-1" evidence="2">
    <location>
        <begin position="23"/>
        <end position="254"/>
    </location>
</feature>
<dbReference type="InterPro" id="IPR029058">
    <property type="entry name" value="AB_hydrolase_fold"/>
</dbReference>
<name>A0A7W8JSL1_9DEIO</name>
<dbReference type="AlphaFoldDB" id="A0A7W8JSL1"/>
<evidence type="ECO:0000256" key="1">
    <source>
        <dbReference type="ARBA" id="ARBA00008645"/>
    </source>
</evidence>
<dbReference type="RefSeq" id="WP_184129432.1">
    <property type="nucleotide sequence ID" value="NZ_JACHFL010000003.1"/>
</dbReference>
<organism evidence="3 4">
    <name type="scientific">Deinococcus humi</name>
    <dbReference type="NCBI Taxonomy" id="662880"/>
    <lineage>
        <taxon>Bacteria</taxon>
        <taxon>Thermotogati</taxon>
        <taxon>Deinococcota</taxon>
        <taxon>Deinococci</taxon>
        <taxon>Deinococcales</taxon>
        <taxon>Deinococcaceae</taxon>
        <taxon>Deinococcus</taxon>
    </lineage>
</organism>
<protein>
    <submittedName>
        <fullName evidence="3">Sigma-B regulation protein RsbQ</fullName>
    </submittedName>
</protein>
<dbReference type="Gene3D" id="3.40.50.1820">
    <property type="entry name" value="alpha/beta hydrolase"/>
    <property type="match status" value="1"/>
</dbReference>
<comment type="caution">
    <text evidence="3">The sequence shown here is derived from an EMBL/GenBank/DDBJ whole genome shotgun (WGS) entry which is preliminary data.</text>
</comment>
<sequence>MTQSKSTFTQRSHVTITGSGERTLLCAHGFCSHQGIFRYQVEAFGDTRQVMTYDLAGFGQSDPSLWTASRHHQLEGYAADMVRLIDELDLRHITLLGASMSAMIGLRASLERPERFDALVFIGASPRYLNDPYYLGGFERADVDGFYGLVDRQQGWQEVMTDMLLNQPVSLALQEVAQRVQGVRPEVAGVVARAIFESDHRNMLERARHPVLVVQTRADSAVPISVAHHLAQHLPDAELTFLPGVGHLPNFTEPEAFNTVLREFLTRTEGRGLAVA</sequence>
<accession>A0A7W8JSL1</accession>
<keyword evidence="4" id="KW-1185">Reference proteome</keyword>
<proteinExistence type="inferred from homology"/>
<evidence type="ECO:0000313" key="4">
    <source>
        <dbReference type="Proteomes" id="UP000552709"/>
    </source>
</evidence>
<reference evidence="3 4" key="1">
    <citation type="submission" date="2020-08" db="EMBL/GenBank/DDBJ databases">
        <title>Genomic Encyclopedia of Type Strains, Phase IV (KMG-IV): sequencing the most valuable type-strain genomes for metagenomic binning, comparative biology and taxonomic classification.</title>
        <authorList>
            <person name="Goeker M."/>
        </authorList>
    </citation>
    <scope>NUCLEOTIDE SEQUENCE [LARGE SCALE GENOMIC DNA]</scope>
    <source>
        <strain evidence="3 4">DSM 27939</strain>
    </source>
</reference>
<dbReference type="EMBL" id="JACHFL010000003">
    <property type="protein sequence ID" value="MBB5362480.1"/>
    <property type="molecule type" value="Genomic_DNA"/>
</dbReference>
<dbReference type="PRINTS" id="PR00111">
    <property type="entry name" value="ABHYDROLASE"/>
</dbReference>
<dbReference type="InterPro" id="IPR000073">
    <property type="entry name" value="AB_hydrolase_1"/>
</dbReference>
<dbReference type="PANTHER" id="PTHR43039">
    <property type="entry name" value="ESTERASE-RELATED"/>
    <property type="match status" value="1"/>
</dbReference>
<evidence type="ECO:0000259" key="2">
    <source>
        <dbReference type="Pfam" id="PF00561"/>
    </source>
</evidence>
<evidence type="ECO:0000313" key="3">
    <source>
        <dbReference type="EMBL" id="MBB5362480.1"/>
    </source>
</evidence>
<dbReference type="Proteomes" id="UP000552709">
    <property type="component" value="Unassembled WGS sequence"/>
</dbReference>
<dbReference type="Pfam" id="PF00561">
    <property type="entry name" value="Abhydrolase_1"/>
    <property type="match status" value="1"/>
</dbReference>
<dbReference type="SUPFAM" id="SSF53474">
    <property type="entry name" value="alpha/beta-Hydrolases"/>
    <property type="match status" value="1"/>
</dbReference>
<comment type="similarity">
    <text evidence="1">Belongs to the AB hydrolase superfamily.</text>
</comment>
<gene>
    <name evidence="3" type="ORF">HNQ08_001575</name>
</gene>